<feature type="binding site" evidence="7">
    <location>
        <position position="172"/>
    </location>
    <ligand>
        <name>2-oxoglutarate</name>
        <dbReference type="ChEBI" id="CHEBI:16810"/>
    </ligand>
</feature>
<feature type="domain" description="Fe2OG dioxygenase" evidence="8">
    <location>
        <begin position="81"/>
        <end position="181"/>
    </location>
</feature>
<evidence type="ECO:0000256" key="6">
    <source>
        <dbReference type="ARBA" id="ARBA00023004"/>
    </source>
</evidence>
<dbReference type="PANTHER" id="PTHR41536">
    <property type="entry name" value="PKHD-TYPE HYDROXYLASE YBIX"/>
    <property type="match status" value="1"/>
</dbReference>
<gene>
    <name evidence="9" type="ORF">AL533_15020</name>
</gene>
<evidence type="ECO:0000256" key="3">
    <source>
        <dbReference type="ARBA" id="ARBA00022896"/>
    </source>
</evidence>
<evidence type="ECO:0000256" key="4">
    <source>
        <dbReference type="ARBA" id="ARBA00022964"/>
    </source>
</evidence>
<dbReference type="NCBIfam" id="NF003975">
    <property type="entry name" value="PRK05467.1-4"/>
    <property type="match status" value="1"/>
</dbReference>
<evidence type="ECO:0000313" key="9">
    <source>
        <dbReference type="EMBL" id="AVF45584.1"/>
    </source>
</evidence>
<evidence type="ECO:0000259" key="8">
    <source>
        <dbReference type="PROSITE" id="PS51471"/>
    </source>
</evidence>
<proteinExistence type="inferred from homology"/>
<protein>
    <submittedName>
        <fullName evidence="9">Fe2+-dependent dioxygenase</fullName>
    </submittedName>
</protein>
<dbReference type="NCBIfam" id="NF003974">
    <property type="entry name" value="PRK05467.1-3"/>
    <property type="match status" value="1"/>
</dbReference>
<evidence type="ECO:0000256" key="2">
    <source>
        <dbReference type="ARBA" id="ARBA00022723"/>
    </source>
</evidence>
<name>A0A2L1VK84_ACINO</name>
<keyword evidence="2 7" id="KW-0479">Metal-binding</keyword>
<evidence type="ECO:0000256" key="1">
    <source>
        <dbReference type="ARBA" id="ARBA00001961"/>
    </source>
</evidence>
<accession>A0A2L1VK84</accession>
<dbReference type="InterPro" id="IPR006620">
    <property type="entry name" value="Pro_4_hyd_alph"/>
</dbReference>
<dbReference type="EMBL" id="CP014019">
    <property type="protein sequence ID" value="AVF45584.1"/>
    <property type="molecule type" value="Genomic_DNA"/>
</dbReference>
<dbReference type="SUPFAM" id="SSF51197">
    <property type="entry name" value="Clavaminate synthase-like"/>
    <property type="match status" value="1"/>
</dbReference>
<keyword evidence="4 7" id="KW-0223">Dioxygenase</keyword>
<sequence length="230" mass="26348">MFAVIHHIPNVLSKEQVAEFRKLMKEANWVGGKVTAGTLSASVKRNQQLSEQDPLTHHLSDIVIKAIWQNPVFQAAALPHKIIPPLFNRYDEHESFGFHVDNSIRLIRGTAEQIRTDLSCTLFLSEPDEYEGGDLVIEDTYGYHEVKLPAGDVVLYPSTSLHEVSSITSGTRFASFFWVQSLVRDDSKRHLLFNLDESIRELRRSHGDSYTEVMKLTNIYHNLIRMWSEL</sequence>
<feature type="binding site" evidence="7">
    <location>
        <position position="101"/>
    </location>
    <ligand>
        <name>Fe cation</name>
        <dbReference type="ChEBI" id="CHEBI:24875"/>
    </ligand>
</feature>
<dbReference type="InterPro" id="IPR044862">
    <property type="entry name" value="Pro_4_hyd_alph_FE2OG_OXY"/>
</dbReference>
<dbReference type="AlphaFoldDB" id="A0A2L1VK84"/>
<dbReference type="InterPro" id="IPR041097">
    <property type="entry name" value="PKHD_C"/>
</dbReference>
<feature type="binding site" evidence="7">
    <location>
        <position position="162"/>
    </location>
    <ligand>
        <name>Fe cation</name>
        <dbReference type="ChEBI" id="CHEBI:24875"/>
    </ligand>
</feature>
<dbReference type="InterPro" id="IPR005123">
    <property type="entry name" value="Oxoglu/Fe-dep_dioxygenase_dom"/>
</dbReference>
<comment type="cofactor">
    <cofactor evidence="1 7">
        <name>L-ascorbate</name>
        <dbReference type="ChEBI" id="CHEBI:38290"/>
    </cofactor>
</comment>
<keyword evidence="6 7" id="KW-0408">Iron</keyword>
<evidence type="ECO:0000256" key="5">
    <source>
        <dbReference type="ARBA" id="ARBA00023002"/>
    </source>
</evidence>
<dbReference type="Pfam" id="PF13640">
    <property type="entry name" value="2OG-FeII_Oxy_3"/>
    <property type="match status" value="1"/>
</dbReference>
<dbReference type="GO" id="GO:0031418">
    <property type="term" value="F:L-ascorbic acid binding"/>
    <property type="evidence" value="ECO:0007669"/>
    <property type="project" value="UniProtKB-KW"/>
</dbReference>
<evidence type="ECO:0000313" key="10">
    <source>
        <dbReference type="Proteomes" id="UP000237921"/>
    </source>
</evidence>
<keyword evidence="5 7" id="KW-0560">Oxidoreductase</keyword>
<dbReference type="HAMAP" id="MF_00657">
    <property type="entry name" value="Hydroxyl_YbiX"/>
    <property type="match status" value="1"/>
</dbReference>
<dbReference type="GO" id="GO:0006974">
    <property type="term" value="P:DNA damage response"/>
    <property type="evidence" value="ECO:0007669"/>
    <property type="project" value="TreeGrafter"/>
</dbReference>
<dbReference type="InterPro" id="IPR023550">
    <property type="entry name" value="PKHD_hydroxylase"/>
</dbReference>
<evidence type="ECO:0000256" key="7">
    <source>
        <dbReference type="HAMAP-Rule" id="MF_00657"/>
    </source>
</evidence>
<comment type="cofactor">
    <cofactor evidence="7">
        <name>Fe(2+)</name>
        <dbReference type="ChEBI" id="CHEBI:29033"/>
    </cofactor>
    <text evidence="7">Binds 1 Fe(2+) ion per subunit.</text>
</comment>
<dbReference type="Gene3D" id="4.10.860.20">
    <property type="entry name" value="Rabenosyn, Rab binding domain"/>
    <property type="match status" value="1"/>
</dbReference>
<reference evidence="10" key="1">
    <citation type="submission" date="2017-12" db="EMBL/GenBank/DDBJ databases">
        <title>FDA dAtabase for Regulatory Grade micrObial Sequences (FDA-ARGOS): Supporting development and validation of Infectious Disease Dx tests.</title>
        <authorList>
            <person name="Hoffmann M."/>
            <person name="Allard M."/>
            <person name="Evans P."/>
            <person name="Brown E."/>
            <person name="Tallon L."/>
            <person name="Sadzewicz L."/>
            <person name="Sengamalay N."/>
            <person name="Ott S."/>
            <person name="Godinez A."/>
            <person name="Nagaraj S."/>
            <person name="Vavikolanu K."/>
            <person name="Aluvathingal J."/>
            <person name="Nadendla S."/>
            <person name="Sichtig H."/>
        </authorList>
    </citation>
    <scope>NUCLEOTIDE SEQUENCE [LARGE SCALE GENOMIC DNA]</scope>
    <source>
        <strain evidence="10">FDAARGOS_129</strain>
    </source>
</reference>
<dbReference type="GO" id="GO:0005506">
    <property type="term" value="F:iron ion binding"/>
    <property type="evidence" value="ECO:0007669"/>
    <property type="project" value="UniProtKB-UniRule"/>
</dbReference>
<feature type="binding site" evidence="7">
    <location>
        <position position="99"/>
    </location>
    <ligand>
        <name>Fe cation</name>
        <dbReference type="ChEBI" id="CHEBI:24875"/>
    </ligand>
</feature>
<dbReference type="PROSITE" id="PS51471">
    <property type="entry name" value="FE2OG_OXY"/>
    <property type="match status" value="1"/>
</dbReference>
<dbReference type="Gene3D" id="2.60.120.620">
    <property type="entry name" value="q2cbj1_9rhob like domain"/>
    <property type="match status" value="1"/>
</dbReference>
<dbReference type="Pfam" id="PF18331">
    <property type="entry name" value="PKHD_C"/>
    <property type="match status" value="1"/>
</dbReference>
<dbReference type="SMART" id="SM00702">
    <property type="entry name" value="P4Hc"/>
    <property type="match status" value="1"/>
</dbReference>
<dbReference type="Proteomes" id="UP000237921">
    <property type="component" value="Chromosome"/>
</dbReference>
<dbReference type="GO" id="GO:0006879">
    <property type="term" value="P:intracellular iron ion homeostasis"/>
    <property type="evidence" value="ECO:0007669"/>
    <property type="project" value="TreeGrafter"/>
</dbReference>
<organism evidence="9 10">
    <name type="scientific">Acinetobacter nosocomialis</name>
    <dbReference type="NCBI Taxonomy" id="106654"/>
    <lineage>
        <taxon>Bacteria</taxon>
        <taxon>Pseudomonadati</taxon>
        <taxon>Pseudomonadota</taxon>
        <taxon>Gammaproteobacteria</taxon>
        <taxon>Moraxellales</taxon>
        <taxon>Moraxellaceae</taxon>
        <taxon>Acinetobacter</taxon>
        <taxon>Acinetobacter calcoaceticus/baumannii complex</taxon>
    </lineage>
</organism>
<dbReference type="GO" id="GO:0016706">
    <property type="term" value="F:2-oxoglutarate-dependent dioxygenase activity"/>
    <property type="evidence" value="ECO:0007669"/>
    <property type="project" value="UniProtKB-UniRule"/>
</dbReference>
<dbReference type="PANTHER" id="PTHR41536:SF1">
    <property type="entry name" value="PKHD-TYPE HYDROXYLASE YBIX"/>
    <property type="match status" value="1"/>
</dbReference>
<keyword evidence="3 7" id="KW-0847">Vitamin C</keyword>